<feature type="compositionally biased region" description="Low complexity" evidence="2">
    <location>
        <begin position="1350"/>
        <end position="1364"/>
    </location>
</feature>
<reference evidence="3 4" key="1">
    <citation type="submission" date="2019-01" db="EMBL/GenBank/DDBJ databases">
        <authorList>
            <person name="Sayadi A."/>
        </authorList>
    </citation>
    <scope>NUCLEOTIDE SEQUENCE [LARGE SCALE GENOMIC DNA]</scope>
</reference>
<feature type="compositionally biased region" description="Basic and acidic residues" evidence="2">
    <location>
        <begin position="886"/>
        <end position="895"/>
    </location>
</feature>
<gene>
    <name evidence="3" type="ORF">CALMAC_LOCUS7353</name>
</gene>
<feature type="region of interest" description="Disordered" evidence="2">
    <location>
        <begin position="1471"/>
        <end position="1518"/>
    </location>
</feature>
<feature type="coiled-coil region" evidence="1">
    <location>
        <begin position="36"/>
        <end position="78"/>
    </location>
</feature>
<feature type="region of interest" description="Disordered" evidence="2">
    <location>
        <begin position="701"/>
        <end position="772"/>
    </location>
</feature>
<feature type="compositionally biased region" description="Low complexity" evidence="2">
    <location>
        <begin position="923"/>
        <end position="936"/>
    </location>
</feature>
<protein>
    <recommendedName>
        <fullName evidence="5">ALMS motif domain-containing protein</fullName>
    </recommendedName>
</protein>
<feature type="compositionally biased region" description="Polar residues" evidence="2">
    <location>
        <begin position="1508"/>
        <end position="1518"/>
    </location>
</feature>
<proteinExistence type="predicted"/>
<feature type="compositionally biased region" description="Basic residues" evidence="2">
    <location>
        <begin position="727"/>
        <end position="749"/>
    </location>
</feature>
<feature type="region of interest" description="Disordered" evidence="2">
    <location>
        <begin position="1329"/>
        <end position="1366"/>
    </location>
</feature>
<dbReference type="Proteomes" id="UP000410492">
    <property type="component" value="Unassembled WGS sequence"/>
</dbReference>
<evidence type="ECO:0000313" key="4">
    <source>
        <dbReference type="Proteomes" id="UP000410492"/>
    </source>
</evidence>
<sequence>MSINVTVTGNPVNIKRGKMVTADPNYNQKEFERRRIMRLEQVRQQSKDIAEDVRNKVRMEKERQMKQIEEEGKQKLKNWQNRKLLELQTQFQEALKELGSGCKEAEIQDEIEEQIEQDEQNKKNAKVRAEAAFTKLQSEKEQDAKKKSAGVHRKKITREIENARSALVTGLKNTKTRLREPSAKRKKCKSSADIKITIPDPTSESGDATDKPSPSLINQDQICISSPSKISEDSSHSGASGTRSPLEPSICREQSARTGMKEQETTDALYNQQLYSNYGPQRIYNPPLDTRISDRIKQRQLLRTPDETPFEISYSDICVECRKCKVRTPTCNCLEKMTCVCCKSIVDRLCSNCNKNGDKERQLPVDDQRIRDSKQPLNVQPRQMQPNVDNLNTYDKNHVSNMGSDKFYIKSQNQTDSNVRPKMVSRDVQTIEEIPTKPTVKLRNVKDRSLGGAKSTKSQSNVNVYEHMNRFSREKVVPPSSLVTKISADEIEVVAPEQFSETDLSQKTKQSEVNAQLRGQRALEKERIQKEYEEMLKKLPLLQKQERTCEIGKDRPEYHMSEARLKEKEKLKQQKMDNAYNKLFPDLKPAVITLPRKKQQTDTKGKNVEPTNSINVGEWDVDFKEPKMFTAEEVQEIIHAYTNQHPKLRQEKLKELLRSLKLQKEELVREIQKLPSDSSVNELINDLNSFSEGDIIKNKDKVKRKRPVDSDFDSSLTDTSEKTTHSGQHKAKGKSPRKKVKKTGSRKKVLILQNTSTQTTPKPSKSDTRKAKQLTEDEECSFARLQPEEHLQKECCKSLLPCKCNKENETSEELCKILIKLDENDDHEVVVKAKDRETVISPKESPKKPKITTDEDLRSILDFAKEKKGKPKKVTTHDVQTSPIVELKDSQERVSRPNKPRKPQSTPKEISEDRSRTWRNHLSKNSSSSASTSYMSPPDLHKLLSSNNQSDRSKQSFYNLSKKPQQTNTNAFSDNRESSAIPKRRLLEYVTKLLGMSRTSIENLSVSSVSTVPTPSQSIVEVESNIPTAQLEELVKQFNKRILDQAKDLSYSPSISPCPNNTSASSSGRTTKSKPGEMGAEQMDASTSSNDKRNTVSKTYADITESCTKRIENLSSMINKIREEKDQMLRNPPLNGKTENKNTTSNDKEHSTAYMDLPEGSVKSSSNSSLSEEEVFKKLLEIDMSLADKLRLFNKEKYATEDKQDSVNATTEEMAERLQRIKNTEPLSEEDCIQEGEEYVPFLSDIPKLPKFEPQLETKNEGSSKRPPPSKGLAIAKRLNQDISLVPHELSTIQEAESQISNKFGLSPETPRAVCLKGPEEIEMTHISGESKIEHIPGTPAECHDPKNTSSSQKGKDSSSSGRSVKFCDESSCANIKSGSSSSSGNSTCNKLCSSSSDDIEALEAMLKSIGMEWAIPTLHKTKDALALSSSSSSIDMSSRKKSDTNMSLQEYLKKNLLGRLNITDDLTTTSTDISGLKESQRTSTPVVSSKSPSHSKSKDSKLMFSDTELSSVRNDTS</sequence>
<keyword evidence="1" id="KW-0175">Coiled coil</keyword>
<evidence type="ECO:0000256" key="1">
    <source>
        <dbReference type="SAM" id="Coils"/>
    </source>
</evidence>
<feature type="compositionally biased region" description="Polar residues" evidence="2">
    <location>
        <begin position="1051"/>
        <end position="1070"/>
    </location>
</feature>
<dbReference type="EMBL" id="CAACVG010007281">
    <property type="protein sequence ID" value="VEN44625.1"/>
    <property type="molecule type" value="Genomic_DNA"/>
</dbReference>
<keyword evidence="4" id="KW-1185">Reference proteome</keyword>
<dbReference type="OrthoDB" id="6359887at2759"/>
<feature type="compositionally biased region" description="Polar residues" evidence="2">
    <location>
        <begin position="944"/>
        <end position="973"/>
    </location>
</feature>
<evidence type="ECO:0008006" key="5">
    <source>
        <dbReference type="Google" id="ProtNLM"/>
    </source>
</evidence>
<accession>A0A653C9Q0</accession>
<feature type="compositionally biased region" description="Polar residues" evidence="2">
    <location>
        <begin position="215"/>
        <end position="224"/>
    </location>
</feature>
<feature type="region of interest" description="Disordered" evidence="2">
    <location>
        <begin position="867"/>
        <end position="977"/>
    </location>
</feature>
<feature type="region of interest" description="Disordered" evidence="2">
    <location>
        <begin position="167"/>
        <end position="263"/>
    </location>
</feature>
<evidence type="ECO:0000256" key="2">
    <source>
        <dbReference type="SAM" id="MobiDB-lite"/>
    </source>
</evidence>
<name>A0A653C9Q0_CALMS</name>
<feature type="compositionally biased region" description="Low complexity" evidence="2">
    <location>
        <begin position="1483"/>
        <end position="1495"/>
    </location>
</feature>
<organism evidence="3 4">
    <name type="scientific">Callosobruchus maculatus</name>
    <name type="common">Southern cowpea weevil</name>
    <name type="synonym">Pulse bruchid</name>
    <dbReference type="NCBI Taxonomy" id="64391"/>
    <lineage>
        <taxon>Eukaryota</taxon>
        <taxon>Metazoa</taxon>
        <taxon>Ecdysozoa</taxon>
        <taxon>Arthropoda</taxon>
        <taxon>Hexapoda</taxon>
        <taxon>Insecta</taxon>
        <taxon>Pterygota</taxon>
        <taxon>Neoptera</taxon>
        <taxon>Endopterygota</taxon>
        <taxon>Coleoptera</taxon>
        <taxon>Polyphaga</taxon>
        <taxon>Cucujiformia</taxon>
        <taxon>Chrysomeloidea</taxon>
        <taxon>Chrysomelidae</taxon>
        <taxon>Bruchinae</taxon>
        <taxon>Bruchini</taxon>
        <taxon>Callosobruchus</taxon>
    </lineage>
</organism>
<evidence type="ECO:0000313" key="3">
    <source>
        <dbReference type="EMBL" id="VEN44625.1"/>
    </source>
</evidence>
<feature type="region of interest" description="Disordered" evidence="2">
    <location>
        <begin position="1123"/>
        <end position="1166"/>
    </location>
</feature>
<feature type="region of interest" description="Disordered" evidence="2">
    <location>
        <begin position="1050"/>
        <end position="1097"/>
    </location>
</feature>